<accession>A0A381ZC84</accession>
<gene>
    <name evidence="1" type="ORF">METZ01_LOCUS139762</name>
</gene>
<reference evidence="1" key="1">
    <citation type="submission" date="2018-05" db="EMBL/GenBank/DDBJ databases">
        <authorList>
            <person name="Lanie J.A."/>
            <person name="Ng W.-L."/>
            <person name="Kazmierczak K.M."/>
            <person name="Andrzejewski T.M."/>
            <person name="Davidsen T.M."/>
            <person name="Wayne K.J."/>
            <person name="Tettelin H."/>
            <person name="Glass J.I."/>
            <person name="Rusch D."/>
            <person name="Podicherti R."/>
            <person name="Tsui H.-C.T."/>
            <person name="Winkler M.E."/>
        </authorList>
    </citation>
    <scope>NUCLEOTIDE SEQUENCE</scope>
</reference>
<protein>
    <submittedName>
        <fullName evidence="1">Uncharacterized protein</fullName>
    </submittedName>
</protein>
<evidence type="ECO:0000313" key="1">
    <source>
        <dbReference type="EMBL" id="SVA86908.1"/>
    </source>
</evidence>
<dbReference type="EMBL" id="UINC01020777">
    <property type="protein sequence ID" value="SVA86908.1"/>
    <property type="molecule type" value="Genomic_DNA"/>
</dbReference>
<name>A0A381ZC84_9ZZZZ</name>
<organism evidence="1">
    <name type="scientific">marine metagenome</name>
    <dbReference type="NCBI Taxonomy" id="408172"/>
    <lineage>
        <taxon>unclassified sequences</taxon>
        <taxon>metagenomes</taxon>
        <taxon>ecological metagenomes</taxon>
    </lineage>
</organism>
<proteinExistence type="predicted"/>
<sequence>MMKMPVAAKGRLFINLNEAVSILIGSEGVDSAISANSDDI</sequence>
<dbReference type="AlphaFoldDB" id="A0A381ZC84"/>